<dbReference type="Proteomes" id="UP000229756">
    <property type="component" value="Unassembled WGS sequence"/>
</dbReference>
<name>A0A2M8EKR0_UNCKA</name>
<dbReference type="HAMAP" id="MF_00122">
    <property type="entry name" value="GatC"/>
    <property type="match status" value="1"/>
</dbReference>
<dbReference type="GO" id="GO:0006412">
    <property type="term" value="P:translation"/>
    <property type="evidence" value="ECO:0007669"/>
    <property type="project" value="UniProtKB-UniRule"/>
</dbReference>
<comment type="catalytic activity">
    <reaction evidence="1">
        <text>L-aspartyl-tRNA(Asn) + L-glutamine + ATP + H2O = L-asparaginyl-tRNA(Asn) + L-glutamate + ADP + phosphate + 2 H(+)</text>
        <dbReference type="Rhea" id="RHEA:14513"/>
        <dbReference type="Rhea" id="RHEA-COMP:9674"/>
        <dbReference type="Rhea" id="RHEA-COMP:9677"/>
        <dbReference type="ChEBI" id="CHEBI:15377"/>
        <dbReference type="ChEBI" id="CHEBI:15378"/>
        <dbReference type="ChEBI" id="CHEBI:29985"/>
        <dbReference type="ChEBI" id="CHEBI:30616"/>
        <dbReference type="ChEBI" id="CHEBI:43474"/>
        <dbReference type="ChEBI" id="CHEBI:58359"/>
        <dbReference type="ChEBI" id="CHEBI:78515"/>
        <dbReference type="ChEBI" id="CHEBI:78516"/>
        <dbReference type="ChEBI" id="CHEBI:456216"/>
    </reaction>
</comment>
<dbReference type="InterPro" id="IPR003837">
    <property type="entry name" value="GatC"/>
</dbReference>
<comment type="subunit">
    <text evidence="1">Heterotrimer of A, B and C subunits.</text>
</comment>
<sequence>MISRDEILKIAKLAKLQLKEDEVDKFFPQIQSILSYIKKLDEVDTTNVEPTSHPISDIKNRFQDDDTADRTLSLEDVLKNAPRTKDEYVATEGVFK</sequence>
<dbReference type="PANTHER" id="PTHR15004">
    <property type="entry name" value="GLUTAMYL-TRNA(GLN) AMIDOTRANSFERASE SUBUNIT C, MITOCHONDRIAL"/>
    <property type="match status" value="1"/>
</dbReference>
<dbReference type="PANTHER" id="PTHR15004:SF0">
    <property type="entry name" value="GLUTAMYL-TRNA(GLN) AMIDOTRANSFERASE SUBUNIT C, MITOCHONDRIAL"/>
    <property type="match status" value="1"/>
</dbReference>
<evidence type="ECO:0000313" key="2">
    <source>
        <dbReference type="EMBL" id="PJC23318.1"/>
    </source>
</evidence>
<dbReference type="InterPro" id="IPR036113">
    <property type="entry name" value="Asp/Glu-ADT_sf_sub_c"/>
</dbReference>
<keyword evidence="1" id="KW-0067">ATP-binding</keyword>
<dbReference type="NCBIfam" id="TIGR00135">
    <property type="entry name" value="gatC"/>
    <property type="match status" value="1"/>
</dbReference>
<protein>
    <recommendedName>
        <fullName evidence="1">Aspartyl/glutamyl-tRNA(Asn/Gln) amidotransferase subunit C</fullName>
        <shortName evidence="1">Asp/Glu-ADT subunit C</shortName>
        <ecNumber evidence="1">6.3.5.-</ecNumber>
    </recommendedName>
</protein>
<comment type="function">
    <text evidence="1">Allows the formation of correctly charged Asn-tRNA(Asn) or Gln-tRNA(Gln) through the transamidation of misacylated Asp-tRNA(Asn) or Glu-tRNA(Gln) in organisms which lack either or both of asparaginyl-tRNA or glutaminyl-tRNA synthetases. The reaction takes place in the presence of glutamine and ATP through an activated phospho-Asp-tRNA(Asn) or phospho-Glu-tRNA(Gln).</text>
</comment>
<dbReference type="GO" id="GO:0005524">
    <property type="term" value="F:ATP binding"/>
    <property type="evidence" value="ECO:0007669"/>
    <property type="project" value="UniProtKB-KW"/>
</dbReference>
<keyword evidence="1" id="KW-0648">Protein biosynthesis</keyword>
<dbReference type="Pfam" id="PF02686">
    <property type="entry name" value="GatC"/>
    <property type="match status" value="1"/>
</dbReference>
<organism evidence="2 3">
    <name type="scientific">candidate division WWE3 bacterium CG_4_9_14_0_2_um_filter_35_11</name>
    <dbReference type="NCBI Taxonomy" id="1975077"/>
    <lineage>
        <taxon>Bacteria</taxon>
        <taxon>Katanobacteria</taxon>
    </lineage>
</organism>
<accession>A0A2M8EKR0</accession>
<dbReference type="AlphaFoldDB" id="A0A2M8EKR0"/>
<dbReference type="GO" id="GO:0016740">
    <property type="term" value="F:transferase activity"/>
    <property type="evidence" value="ECO:0007669"/>
    <property type="project" value="UniProtKB-KW"/>
</dbReference>
<gene>
    <name evidence="1" type="primary">gatC</name>
    <name evidence="2" type="ORF">CO058_04100</name>
</gene>
<dbReference type="Gene3D" id="1.10.20.60">
    <property type="entry name" value="Glu-tRNAGln amidotransferase C subunit, N-terminal domain"/>
    <property type="match status" value="1"/>
</dbReference>
<comment type="caution">
    <text evidence="2">The sequence shown here is derived from an EMBL/GenBank/DDBJ whole genome shotgun (WGS) entry which is preliminary data.</text>
</comment>
<dbReference type="GO" id="GO:0006450">
    <property type="term" value="P:regulation of translational fidelity"/>
    <property type="evidence" value="ECO:0007669"/>
    <property type="project" value="InterPro"/>
</dbReference>
<dbReference type="EC" id="6.3.5.-" evidence="1"/>
<keyword evidence="1" id="KW-0436">Ligase</keyword>
<comment type="catalytic activity">
    <reaction evidence="1">
        <text>L-glutamyl-tRNA(Gln) + L-glutamine + ATP + H2O = L-glutaminyl-tRNA(Gln) + L-glutamate + ADP + phosphate + H(+)</text>
        <dbReference type="Rhea" id="RHEA:17521"/>
        <dbReference type="Rhea" id="RHEA-COMP:9681"/>
        <dbReference type="Rhea" id="RHEA-COMP:9684"/>
        <dbReference type="ChEBI" id="CHEBI:15377"/>
        <dbReference type="ChEBI" id="CHEBI:15378"/>
        <dbReference type="ChEBI" id="CHEBI:29985"/>
        <dbReference type="ChEBI" id="CHEBI:30616"/>
        <dbReference type="ChEBI" id="CHEBI:43474"/>
        <dbReference type="ChEBI" id="CHEBI:58359"/>
        <dbReference type="ChEBI" id="CHEBI:78520"/>
        <dbReference type="ChEBI" id="CHEBI:78521"/>
        <dbReference type="ChEBI" id="CHEBI:456216"/>
    </reaction>
</comment>
<proteinExistence type="inferred from homology"/>
<evidence type="ECO:0000256" key="1">
    <source>
        <dbReference type="HAMAP-Rule" id="MF_00122"/>
    </source>
</evidence>
<dbReference type="SUPFAM" id="SSF141000">
    <property type="entry name" value="Glu-tRNAGln amidotransferase C subunit"/>
    <property type="match status" value="1"/>
</dbReference>
<comment type="similarity">
    <text evidence="1">Belongs to the GatC family.</text>
</comment>
<dbReference type="EMBL" id="PFSJ01000030">
    <property type="protein sequence ID" value="PJC23318.1"/>
    <property type="molecule type" value="Genomic_DNA"/>
</dbReference>
<keyword evidence="1" id="KW-0547">Nucleotide-binding</keyword>
<reference evidence="3" key="1">
    <citation type="submission" date="2017-09" db="EMBL/GenBank/DDBJ databases">
        <title>Depth-based differentiation of microbial function through sediment-hosted aquifers and enrichment of novel symbionts in the deep terrestrial subsurface.</title>
        <authorList>
            <person name="Probst A.J."/>
            <person name="Ladd B."/>
            <person name="Jarett J.K."/>
            <person name="Geller-Mcgrath D.E."/>
            <person name="Sieber C.M.K."/>
            <person name="Emerson J.B."/>
            <person name="Anantharaman K."/>
            <person name="Thomas B.C."/>
            <person name="Malmstrom R."/>
            <person name="Stieglmeier M."/>
            <person name="Klingl A."/>
            <person name="Woyke T."/>
            <person name="Ryan C.M."/>
            <person name="Banfield J.F."/>
        </authorList>
    </citation>
    <scope>NUCLEOTIDE SEQUENCE [LARGE SCALE GENOMIC DNA]</scope>
</reference>
<keyword evidence="2" id="KW-0808">Transferase</keyword>
<dbReference type="GO" id="GO:0050566">
    <property type="term" value="F:asparaginyl-tRNA synthase (glutamine-hydrolyzing) activity"/>
    <property type="evidence" value="ECO:0007669"/>
    <property type="project" value="RHEA"/>
</dbReference>
<evidence type="ECO:0000313" key="3">
    <source>
        <dbReference type="Proteomes" id="UP000229756"/>
    </source>
</evidence>
<dbReference type="GO" id="GO:0050567">
    <property type="term" value="F:glutaminyl-tRNA synthase (glutamine-hydrolyzing) activity"/>
    <property type="evidence" value="ECO:0007669"/>
    <property type="project" value="UniProtKB-UniRule"/>
</dbReference>
<dbReference type="GO" id="GO:0070681">
    <property type="term" value="P:glutaminyl-tRNAGln biosynthesis via transamidation"/>
    <property type="evidence" value="ECO:0007669"/>
    <property type="project" value="TreeGrafter"/>
</dbReference>